<evidence type="ECO:0000313" key="8">
    <source>
        <dbReference type="Proteomes" id="UP000776164"/>
    </source>
</evidence>
<gene>
    <name evidence="7" type="ORF">JOE66_000319</name>
</gene>
<keyword evidence="3 4" id="KW-0560">Oxidoreductase</keyword>
<feature type="domain" description="Ketopantoate reductase N-terminal" evidence="5">
    <location>
        <begin position="6"/>
        <end position="146"/>
    </location>
</feature>
<dbReference type="RefSeq" id="WP_205106404.1">
    <property type="nucleotide sequence ID" value="NZ_BAAAHT010000018.1"/>
</dbReference>
<dbReference type="InterPro" id="IPR008927">
    <property type="entry name" value="6-PGluconate_DH-like_C_sf"/>
</dbReference>
<evidence type="ECO:0000256" key="3">
    <source>
        <dbReference type="ARBA" id="ARBA00023002"/>
    </source>
</evidence>
<dbReference type="SUPFAM" id="SSF48179">
    <property type="entry name" value="6-phosphogluconate dehydrogenase C-terminal domain-like"/>
    <property type="match status" value="1"/>
</dbReference>
<dbReference type="Pfam" id="PF02558">
    <property type="entry name" value="ApbA"/>
    <property type="match status" value="1"/>
</dbReference>
<evidence type="ECO:0000256" key="1">
    <source>
        <dbReference type="ARBA" id="ARBA00007870"/>
    </source>
</evidence>
<keyword evidence="2 4" id="KW-0521">NADP</keyword>
<dbReference type="InterPro" id="IPR013332">
    <property type="entry name" value="KPR_N"/>
</dbReference>
<dbReference type="Gene3D" id="1.10.1040.10">
    <property type="entry name" value="N-(1-d-carboxylethyl)-l-norvaline Dehydrogenase, domain 2"/>
    <property type="match status" value="1"/>
</dbReference>
<evidence type="ECO:0000256" key="4">
    <source>
        <dbReference type="RuleBase" id="RU362068"/>
    </source>
</evidence>
<dbReference type="PANTHER" id="PTHR21708:SF26">
    <property type="entry name" value="2-DEHYDROPANTOATE 2-REDUCTASE"/>
    <property type="match status" value="1"/>
</dbReference>
<comment type="catalytic activity">
    <reaction evidence="4">
        <text>(R)-pantoate + NADP(+) = 2-dehydropantoate + NADPH + H(+)</text>
        <dbReference type="Rhea" id="RHEA:16233"/>
        <dbReference type="ChEBI" id="CHEBI:11561"/>
        <dbReference type="ChEBI" id="CHEBI:15378"/>
        <dbReference type="ChEBI" id="CHEBI:15980"/>
        <dbReference type="ChEBI" id="CHEBI:57783"/>
        <dbReference type="ChEBI" id="CHEBI:58349"/>
        <dbReference type="EC" id="1.1.1.169"/>
    </reaction>
</comment>
<name>A0ABS2L0S1_9MICO</name>
<comment type="function">
    <text evidence="4">Catalyzes the NADPH-dependent reduction of ketopantoate into pantoic acid.</text>
</comment>
<comment type="similarity">
    <text evidence="1 4">Belongs to the ketopantoate reductase family.</text>
</comment>
<proteinExistence type="inferred from homology"/>
<feature type="domain" description="Ketopantoate reductase C-terminal" evidence="6">
    <location>
        <begin position="185"/>
        <end position="322"/>
    </location>
</feature>
<organism evidence="7 8">
    <name type="scientific">Subtercola frigoramans</name>
    <dbReference type="NCBI Taxonomy" id="120298"/>
    <lineage>
        <taxon>Bacteria</taxon>
        <taxon>Bacillati</taxon>
        <taxon>Actinomycetota</taxon>
        <taxon>Actinomycetes</taxon>
        <taxon>Micrococcales</taxon>
        <taxon>Microbacteriaceae</taxon>
        <taxon>Subtercola</taxon>
    </lineage>
</organism>
<keyword evidence="8" id="KW-1185">Reference proteome</keyword>
<sequence length="346" mass="37336">MPPKRIAFVGTGANGAAIAADLTRAGLDVTFIEQWPAHVEAMRTKGIRVQMPAETVVTPVTAIHLYEVAQQRRHFDIVFVLVKAYDTRWACELIKPLVAPDGLVVGLQNGMSLDDIADIVGPERTIGAVIEVAGNMYEPGVVNRQTPPSGSWFALGAYDESARGREHEIADVLGHAGTVQVYEKVRAAKWGKLIVNAGELVPSAILGMPLADVVEVPRMHEFMLQVCREAADVAVASGIELVPIFGLQNLDLNDSHSYGNSLLNAVLERYSLPDTKTTVLQDWIKGRRSEVHEINGLVVELGRRFGVDTTANTVTVEVARRIEAGELKEQPANAALLTAVLAPSAA</sequence>
<accession>A0ABS2L0S1</accession>
<protein>
    <recommendedName>
        <fullName evidence="4">2-dehydropantoate 2-reductase</fullName>
        <ecNumber evidence="4">1.1.1.169</ecNumber>
    </recommendedName>
    <alternativeName>
        <fullName evidence="4">Ketopantoate reductase</fullName>
    </alternativeName>
</protein>
<comment type="pathway">
    <text evidence="4">Cofactor biosynthesis; (R)-pantothenate biosynthesis; (R)-pantoate from 3-methyl-2-oxobutanoate: step 2/2.</text>
</comment>
<dbReference type="SUPFAM" id="SSF51735">
    <property type="entry name" value="NAD(P)-binding Rossmann-fold domains"/>
    <property type="match status" value="1"/>
</dbReference>
<dbReference type="Pfam" id="PF08546">
    <property type="entry name" value="ApbA_C"/>
    <property type="match status" value="1"/>
</dbReference>
<dbReference type="NCBIfam" id="TIGR00745">
    <property type="entry name" value="apbA_panE"/>
    <property type="match status" value="1"/>
</dbReference>
<dbReference type="InterPro" id="IPR036291">
    <property type="entry name" value="NAD(P)-bd_dom_sf"/>
</dbReference>
<dbReference type="InterPro" id="IPR051402">
    <property type="entry name" value="KPR-Related"/>
</dbReference>
<evidence type="ECO:0000313" key="7">
    <source>
        <dbReference type="EMBL" id="MBM7470685.1"/>
    </source>
</evidence>
<evidence type="ECO:0000259" key="6">
    <source>
        <dbReference type="Pfam" id="PF08546"/>
    </source>
</evidence>
<dbReference type="PANTHER" id="PTHR21708">
    <property type="entry name" value="PROBABLE 2-DEHYDROPANTOATE 2-REDUCTASE"/>
    <property type="match status" value="1"/>
</dbReference>
<dbReference type="Gene3D" id="3.40.50.720">
    <property type="entry name" value="NAD(P)-binding Rossmann-like Domain"/>
    <property type="match status" value="1"/>
</dbReference>
<reference evidence="7 8" key="1">
    <citation type="submission" date="2021-01" db="EMBL/GenBank/DDBJ databases">
        <title>Sequencing the genomes of 1000 actinobacteria strains.</title>
        <authorList>
            <person name="Klenk H.-P."/>
        </authorList>
    </citation>
    <scope>NUCLEOTIDE SEQUENCE [LARGE SCALE GENOMIC DNA]</scope>
    <source>
        <strain evidence="7 8">DSM 13057</strain>
    </source>
</reference>
<dbReference type="InterPro" id="IPR013328">
    <property type="entry name" value="6PGD_dom2"/>
</dbReference>
<dbReference type="EC" id="1.1.1.169" evidence="4"/>
<keyword evidence="4" id="KW-0566">Pantothenate biosynthesis</keyword>
<dbReference type="InterPro" id="IPR003710">
    <property type="entry name" value="ApbA"/>
</dbReference>
<dbReference type="EMBL" id="JAFBBU010000001">
    <property type="protein sequence ID" value="MBM7470685.1"/>
    <property type="molecule type" value="Genomic_DNA"/>
</dbReference>
<evidence type="ECO:0000256" key="2">
    <source>
        <dbReference type="ARBA" id="ARBA00022857"/>
    </source>
</evidence>
<dbReference type="GO" id="GO:0008677">
    <property type="term" value="F:2-dehydropantoate 2-reductase activity"/>
    <property type="evidence" value="ECO:0007669"/>
    <property type="project" value="UniProtKB-EC"/>
</dbReference>
<dbReference type="InterPro" id="IPR013752">
    <property type="entry name" value="KPA_reductase"/>
</dbReference>
<comment type="caution">
    <text evidence="7">The sequence shown here is derived from an EMBL/GenBank/DDBJ whole genome shotgun (WGS) entry which is preliminary data.</text>
</comment>
<evidence type="ECO:0000259" key="5">
    <source>
        <dbReference type="Pfam" id="PF02558"/>
    </source>
</evidence>
<dbReference type="Proteomes" id="UP000776164">
    <property type="component" value="Unassembled WGS sequence"/>
</dbReference>